<protein>
    <submittedName>
        <fullName evidence="1">Uncharacterized protein</fullName>
    </submittedName>
</protein>
<proteinExistence type="predicted"/>
<dbReference type="OrthoDB" id="332863at2759"/>
<dbReference type="EMBL" id="JAACJM010000299">
    <property type="protein sequence ID" value="KAF5332932.1"/>
    <property type="molecule type" value="Genomic_DNA"/>
</dbReference>
<keyword evidence="2" id="KW-1185">Reference proteome</keyword>
<evidence type="ECO:0000313" key="2">
    <source>
        <dbReference type="Proteomes" id="UP000559256"/>
    </source>
</evidence>
<dbReference type="Proteomes" id="UP000559256">
    <property type="component" value="Unassembled WGS sequence"/>
</dbReference>
<dbReference type="AlphaFoldDB" id="A0A8H5C2U9"/>
<gene>
    <name evidence="1" type="ORF">D9758_015967</name>
</gene>
<organism evidence="1 2">
    <name type="scientific">Tetrapyrgos nigripes</name>
    <dbReference type="NCBI Taxonomy" id="182062"/>
    <lineage>
        <taxon>Eukaryota</taxon>
        <taxon>Fungi</taxon>
        <taxon>Dikarya</taxon>
        <taxon>Basidiomycota</taxon>
        <taxon>Agaricomycotina</taxon>
        <taxon>Agaricomycetes</taxon>
        <taxon>Agaricomycetidae</taxon>
        <taxon>Agaricales</taxon>
        <taxon>Marasmiineae</taxon>
        <taxon>Marasmiaceae</taxon>
        <taxon>Tetrapyrgos</taxon>
    </lineage>
</organism>
<sequence>MLVWRGASLSVLGRMGLRLTEDATHTLLSILHTSPKDAVSLAQDVRAGHTLGMHFGTFYGSEDESVQPLVELAEALMDGSEEVVCNMNVKLLPKGRGAGKSTKRVLEERCRVRNHRHWPNGRSAIHRRLV</sequence>
<dbReference type="InterPro" id="IPR036866">
    <property type="entry name" value="RibonucZ/Hydroxyglut_hydro"/>
</dbReference>
<accession>A0A8H5C2U9</accession>
<comment type="caution">
    <text evidence="1">The sequence shown here is derived from an EMBL/GenBank/DDBJ whole genome shotgun (WGS) entry which is preliminary data.</text>
</comment>
<evidence type="ECO:0000313" key="1">
    <source>
        <dbReference type="EMBL" id="KAF5332932.1"/>
    </source>
</evidence>
<name>A0A8H5C2U9_9AGAR</name>
<reference evidence="1 2" key="1">
    <citation type="journal article" date="2020" name="ISME J.">
        <title>Uncovering the hidden diversity of litter-decomposition mechanisms in mushroom-forming fungi.</title>
        <authorList>
            <person name="Floudas D."/>
            <person name="Bentzer J."/>
            <person name="Ahren D."/>
            <person name="Johansson T."/>
            <person name="Persson P."/>
            <person name="Tunlid A."/>
        </authorList>
    </citation>
    <scope>NUCLEOTIDE SEQUENCE [LARGE SCALE GENOMIC DNA]</scope>
    <source>
        <strain evidence="1 2">CBS 291.85</strain>
    </source>
</reference>
<dbReference type="Gene3D" id="3.60.15.10">
    <property type="entry name" value="Ribonuclease Z/Hydroxyacylglutathione hydrolase-like"/>
    <property type="match status" value="1"/>
</dbReference>